<dbReference type="EMBL" id="JACHMH010000001">
    <property type="protein sequence ID" value="MBB4680926.1"/>
    <property type="molecule type" value="Genomic_DNA"/>
</dbReference>
<evidence type="ECO:0000313" key="2">
    <source>
        <dbReference type="Proteomes" id="UP000533598"/>
    </source>
</evidence>
<dbReference type="Proteomes" id="UP000533598">
    <property type="component" value="Unassembled WGS sequence"/>
</dbReference>
<protein>
    <submittedName>
        <fullName evidence="1">Uncharacterized protein</fullName>
    </submittedName>
</protein>
<gene>
    <name evidence="1" type="ORF">HNR67_007044</name>
</gene>
<sequence length="370" mass="41685">MSDIDFYADLVATGAVLGADRHWTPAELDELFDADNREYVEAVSTEALNLDYGLLEYFWERESRRGAPWHGVHLSAQVHRLAIGFGDTPALLRENYGEFEPNPSFAELRAELQRRDIPLLDLPQEMPAHRSYWQPDSQAVVIEIVGQEEFVTSPTEEIGSISGISAPGLLHNLPRARFDALKQSLNHLATAGDADRLRWLDRHDPAPGQERAEWWRSRLTVFAIKLGWRESAEAVWVPLYLWFADQAVRRGALDPAEVARRVAESAARLELYGHNGSEDRPALLPVAEDLTTTLLAGVPLDRVDAEQRWGVPGLHGTEVRPLLRARQLVETAARLRPFLRDSAVIAELGEWLRVWPEFGRSAGLLEMRSD</sequence>
<organism evidence="1 2">
    <name type="scientific">Crossiella cryophila</name>
    <dbReference type="NCBI Taxonomy" id="43355"/>
    <lineage>
        <taxon>Bacteria</taxon>
        <taxon>Bacillati</taxon>
        <taxon>Actinomycetota</taxon>
        <taxon>Actinomycetes</taxon>
        <taxon>Pseudonocardiales</taxon>
        <taxon>Pseudonocardiaceae</taxon>
        <taxon>Crossiella</taxon>
    </lineage>
</organism>
<reference evidence="1 2" key="1">
    <citation type="submission" date="2020-08" db="EMBL/GenBank/DDBJ databases">
        <title>Sequencing the genomes of 1000 actinobacteria strains.</title>
        <authorList>
            <person name="Klenk H.-P."/>
        </authorList>
    </citation>
    <scope>NUCLEOTIDE SEQUENCE [LARGE SCALE GENOMIC DNA]</scope>
    <source>
        <strain evidence="1 2">DSM 44230</strain>
    </source>
</reference>
<comment type="caution">
    <text evidence="1">The sequence shown here is derived from an EMBL/GenBank/DDBJ whole genome shotgun (WGS) entry which is preliminary data.</text>
</comment>
<name>A0A7W7CJI6_9PSEU</name>
<proteinExistence type="predicted"/>
<keyword evidence="2" id="KW-1185">Reference proteome</keyword>
<dbReference type="RefSeq" id="WP_185007080.1">
    <property type="nucleotide sequence ID" value="NZ_BAAAUI010000030.1"/>
</dbReference>
<accession>A0A7W7CJI6</accession>
<dbReference type="AlphaFoldDB" id="A0A7W7CJI6"/>
<evidence type="ECO:0000313" key="1">
    <source>
        <dbReference type="EMBL" id="MBB4680926.1"/>
    </source>
</evidence>